<dbReference type="Proteomes" id="UP001186974">
    <property type="component" value="Unassembled WGS sequence"/>
</dbReference>
<keyword evidence="2" id="KW-1185">Reference proteome</keyword>
<evidence type="ECO:0000313" key="2">
    <source>
        <dbReference type="Proteomes" id="UP001186974"/>
    </source>
</evidence>
<name>A0ACC3DKI6_9PEZI</name>
<sequence>NNLRAHILPHLPSSAPVLSSNCHTLSNIHQPHQRTHIDNAHLSHSRPHAQNLITPSLVVYAGTLWTARYIQPEPSSQEAETWVPEPGEDEEWAEYAEEEEG</sequence>
<feature type="non-terminal residue" evidence="1">
    <location>
        <position position="1"/>
    </location>
</feature>
<reference evidence="1" key="1">
    <citation type="submission" date="2024-09" db="EMBL/GenBank/DDBJ databases">
        <title>Black Yeasts Isolated from many extreme environments.</title>
        <authorList>
            <person name="Coleine C."/>
            <person name="Stajich J.E."/>
            <person name="Selbmann L."/>
        </authorList>
    </citation>
    <scope>NUCLEOTIDE SEQUENCE</scope>
    <source>
        <strain evidence="1">CCFEE 5737</strain>
    </source>
</reference>
<evidence type="ECO:0000313" key="1">
    <source>
        <dbReference type="EMBL" id="KAK3077163.1"/>
    </source>
</evidence>
<comment type="caution">
    <text evidence="1">The sequence shown here is derived from an EMBL/GenBank/DDBJ whole genome shotgun (WGS) entry which is preliminary data.</text>
</comment>
<protein>
    <submittedName>
        <fullName evidence="1">Uncharacterized protein</fullName>
    </submittedName>
</protein>
<organism evidence="1 2">
    <name type="scientific">Coniosporium uncinatum</name>
    <dbReference type="NCBI Taxonomy" id="93489"/>
    <lineage>
        <taxon>Eukaryota</taxon>
        <taxon>Fungi</taxon>
        <taxon>Dikarya</taxon>
        <taxon>Ascomycota</taxon>
        <taxon>Pezizomycotina</taxon>
        <taxon>Dothideomycetes</taxon>
        <taxon>Dothideomycetes incertae sedis</taxon>
        <taxon>Coniosporium</taxon>
    </lineage>
</organism>
<gene>
    <name evidence="1" type="ORF">LTS18_011046</name>
</gene>
<proteinExistence type="predicted"/>
<dbReference type="EMBL" id="JAWDJW010003149">
    <property type="protein sequence ID" value="KAK3077163.1"/>
    <property type="molecule type" value="Genomic_DNA"/>
</dbReference>
<accession>A0ACC3DKI6</accession>